<dbReference type="OrthoDB" id="9806844at2"/>
<evidence type="ECO:0000313" key="3">
    <source>
        <dbReference type="Proteomes" id="UP000294887"/>
    </source>
</evidence>
<proteinExistence type="predicted"/>
<feature type="domain" description="Zinc finger CHCC-type" evidence="1">
    <location>
        <begin position="32"/>
        <end position="68"/>
    </location>
</feature>
<dbReference type="AlphaFoldDB" id="A0A4R1ENY0"/>
<name>A0A4R1ENY0_9GAMM</name>
<sequence length="72" mass="8038">MASQGSSDKEADYKKLNITNDVTITRNDLPLHCPTNVSALWCAHPKVYLPIEKSKDGTARCPYCGTLYHLQD</sequence>
<comment type="caution">
    <text evidence="2">The sequence shown here is derived from an EMBL/GenBank/DDBJ whole genome shotgun (WGS) entry which is preliminary data.</text>
</comment>
<accession>A0A4R1ENY0</accession>
<dbReference type="InterPro" id="IPR019401">
    <property type="entry name" value="Znf_CHCC"/>
</dbReference>
<dbReference type="EMBL" id="SMFQ01000005">
    <property type="protein sequence ID" value="TCJ82977.1"/>
    <property type="molecule type" value="Genomic_DNA"/>
</dbReference>
<dbReference type="Gene3D" id="2.60.260.40">
    <property type="entry name" value="q5lls5 like domains"/>
    <property type="match status" value="1"/>
</dbReference>
<dbReference type="RefSeq" id="WP_131907471.1">
    <property type="nucleotide sequence ID" value="NZ_BAAAFU010000007.1"/>
</dbReference>
<evidence type="ECO:0000259" key="1">
    <source>
        <dbReference type="Pfam" id="PF10276"/>
    </source>
</evidence>
<dbReference type="Proteomes" id="UP000294887">
    <property type="component" value="Unassembled WGS sequence"/>
</dbReference>
<protein>
    <submittedName>
        <fullName evidence="2">Putative Zn-finger protein</fullName>
    </submittedName>
</protein>
<gene>
    <name evidence="2" type="ORF">EV695_3715</name>
</gene>
<dbReference type="Pfam" id="PF10276">
    <property type="entry name" value="zf-CHCC"/>
    <property type="match status" value="1"/>
</dbReference>
<organism evidence="2 3">
    <name type="scientific">Cocleimonas flava</name>
    <dbReference type="NCBI Taxonomy" id="634765"/>
    <lineage>
        <taxon>Bacteria</taxon>
        <taxon>Pseudomonadati</taxon>
        <taxon>Pseudomonadota</taxon>
        <taxon>Gammaproteobacteria</taxon>
        <taxon>Thiotrichales</taxon>
        <taxon>Thiotrichaceae</taxon>
        <taxon>Cocleimonas</taxon>
    </lineage>
</organism>
<evidence type="ECO:0000313" key="2">
    <source>
        <dbReference type="EMBL" id="TCJ82977.1"/>
    </source>
</evidence>
<reference evidence="2 3" key="1">
    <citation type="submission" date="2019-03" db="EMBL/GenBank/DDBJ databases">
        <title>Genomic Encyclopedia of Type Strains, Phase IV (KMG-IV): sequencing the most valuable type-strain genomes for metagenomic binning, comparative biology and taxonomic classification.</title>
        <authorList>
            <person name="Goeker M."/>
        </authorList>
    </citation>
    <scope>NUCLEOTIDE SEQUENCE [LARGE SCALE GENOMIC DNA]</scope>
    <source>
        <strain evidence="2 3">DSM 24830</strain>
    </source>
</reference>
<keyword evidence="3" id="KW-1185">Reference proteome</keyword>